<feature type="compositionally biased region" description="Polar residues" evidence="1">
    <location>
        <begin position="215"/>
        <end position="251"/>
    </location>
</feature>
<dbReference type="Proteomes" id="UP000076552">
    <property type="component" value="Unassembled WGS sequence"/>
</dbReference>
<name>A0A166Q6P5_9PEZI</name>
<evidence type="ECO:0000313" key="4">
    <source>
        <dbReference type="Proteomes" id="UP000076552"/>
    </source>
</evidence>
<feature type="transmembrane region" description="Helical" evidence="2">
    <location>
        <begin position="35"/>
        <end position="58"/>
    </location>
</feature>
<evidence type="ECO:0000256" key="2">
    <source>
        <dbReference type="SAM" id="Phobius"/>
    </source>
</evidence>
<feature type="region of interest" description="Disordered" evidence="1">
    <location>
        <begin position="202"/>
        <end position="325"/>
    </location>
</feature>
<sequence>MESTSRSLEPSVVLTQRRGQQISVYNSPRINVRTAITFIFILFIIMGATFSCTILVFSTRRGLTVPWATLMAFGTTLLALLGLLGILRWWHYARPRLPKLPINCYGCRLDVSDDDLRDFPENSAVNTATTVGFTAAWISDQIVRVADMIFGHRMPSHLPGHRTLNEPGIDQVVGYKANAETSSPREGGGRVHHEPMRTGVVVTEGSSSSAPPGQDSYQSVSQMTISPSPVDSCSKQGTYVSNKGATTTRQSGSDKRARKDWEEQQRHNDRTRVPPSRQQWTVRKQQTETRQSSLSNQCSSSPLQSGDRDRMPQASSRRDEHSRHP</sequence>
<feature type="compositionally biased region" description="Basic and acidic residues" evidence="1">
    <location>
        <begin position="306"/>
        <end position="325"/>
    </location>
</feature>
<keyword evidence="2" id="KW-0472">Membrane</keyword>
<accession>A0A166Q6P5</accession>
<keyword evidence="2" id="KW-1133">Transmembrane helix</keyword>
<keyword evidence="2" id="KW-0812">Transmembrane</keyword>
<evidence type="ECO:0000313" key="3">
    <source>
        <dbReference type="EMBL" id="KZL67574.1"/>
    </source>
</evidence>
<reference evidence="3 4" key="1">
    <citation type="submission" date="2015-06" db="EMBL/GenBank/DDBJ databases">
        <title>Survival trade-offs in plant roots during colonization by closely related pathogenic and mutualistic fungi.</title>
        <authorList>
            <person name="Hacquard S."/>
            <person name="Kracher B."/>
            <person name="Hiruma K."/>
            <person name="Weinman A."/>
            <person name="Muench P."/>
            <person name="Garrido Oter R."/>
            <person name="Ver Loren van Themaat E."/>
            <person name="Dallerey J.-F."/>
            <person name="Damm U."/>
            <person name="Henrissat B."/>
            <person name="Lespinet O."/>
            <person name="Thon M."/>
            <person name="Kemen E."/>
            <person name="McHardy A.C."/>
            <person name="Schulze-Lefert P."/>
            <person name="O'Connell R.J."/>
        </authorList>
    </citation>
    <scope>NUCLEOTIDE SEQUENCE [LARGE SCALE GENOMIC DNA]</scope>
    <source>
        <strain evidence="3 4">0861</strain>
    </source>
</reference>
<keyword evidence="4" id="KW-1185">Reference proteome</keyword>
<comment type="caution">
    <text evidence="3">The sequence shown here is derived from an EMBL/GenBank/DDBJ whole genome shotgun (WGS) entry which is preliminary data.</text>
</comment>
<evidence type="ECO:0000256" key="1">
    <source>
        <dbReference type="SAM" id="MobiDB-lite"/>
    </source>
</evidence>
<gene>
    <name evidence="3" type="ORF">CT0861_07098</name>
</gene>
<dbReference type="EMBL" id="LFIV01000144">
    <property type="protein sequence ID" value="KZL67574.1"/>
    <property type="molecule type" value="Genomic_DNA"/>
</dbReference>
<organism evidence="3 4">
    <name type="scientific">Colletotrichum tofieldiae</name>
    <dbReference type="NCBI Taxonomy" id="708197"/>
    <lineage>
        <taxon>Eukaryota</taxon>
        <taxon>Fungi</taxon>
        <taxon>Dikarya</taxon>
        <taxon>Ascomycota</taxon>
        <taxon>Pezizomycotina</taxon>
        <taxon>Sordariomycetes</taxon>
        <taxon>Hypocreomycetidae</taxon>
        <taxon>Glomerellales</taxon>
        <taxon>Glomerellaceae</taxon>
        <taxon>Colletotrichum</taxon>
        <taxon>Colletotrichum spaethianum species complex</taxon>
    </lineage>
</organism>
<feature type="compositionally biased region" description="Low complexity" evidence="1">
    <location>
        <begin position="291"/>
        <end position="305"/>
    </location>
</feature>
<feature type="compositionally biased region" description="Polar residues" evidence="1">
    <location>
        <begin position="276"/>
        <end position="290"/>
    </location>
</feature>
<feature type="transmembrane region" description="Helical" evidence="2">
    <location>
        <begin position="70"/>
        <end position="90"/>
    </location>
</feature>
<feature type="compositionally biased region" description="Basic and acidic residues" evidence="1">
    <location>
        <begin position="252"/>
        <end position="272"/>
    </location>
</feature>
<dbReference type="AlphaFoldDB" id="A0A166Q6P5"/>
<proteinExistence type="predicted"/>
<protein>
    <submittedName>
        <fullName evidence="3">Uncharacterized protein</fullName>
    </submittedName>
</protein>